<proteinExistence type="predicted"/>
<gene>
    <name evidence="1" type="ORF">CfE428DRAFT_5757</name>
</gene>
<keyword evidence="2" id="KW-1185">Reference proteome</keyword>
<dbReference type="AlphaFoldDB" id="B4DA17"/>
<dbReference type="EMBL" id="ABVL01000029">
    <property type="protein sequence ID" value="EDY16644.1"/>
    <property type="molecule type" value="Genomic_DNA"/>
</dbReference>
<sequence>MKFPPDLVGRVRSALASKGFCFLNTDEIHRLLASVSHNRTARHHAIEEFAEICGAHVETTPHLKSARFVPEAASQRDAVQSAEDLRHSVTA</sequence>
<dbReference type="Proteomes" id="UP000005824">
    <property type="component" value="Unassembled WGS sequence"/>
</dbReference>
<name>B4DA17_9BACT</name>
<dbReference type="InParanoid" id="B4DA17"/>
<evidence type="ECO:0000313" key="2">
    <source>
        <dbReference type="Proteomes" id="UP000005824"/>
    </source>
</evidence>
<dbReference type="RefSeq" id="WP_006983078.1">
    <property type="nucleotide sequence ID" value="NZ_ABVL01000029.1"/>
</dbReference>
<reference evidence="1 2" key="1">
    <citation type="journal article" date="2011" name="J. Bacteriol.">
        <title>Genome sequence of Chthoniobacter flavus Ellin428, an aerobic heterotrophic soil bacterium.</title>
        <authorList>
            <person name="Kant R."/>
            <person name="van Passel M.W."/>
            <person name="Palva A."/>
            <person name="Lucas S."/>
            <person name="Lapidus A."/>
            <person name="Glavina Del Rio T."/>
            <person name="Dalin E."/>
            <person name="Tice H."/>
            <person name="Bruce D."/>
            <person name="Goodwin L."/>
            <person name="Pitluck S."/>
            <person name="Larimer F.W."/>
            <person name="Land M.L."/>
            <person name="Hauser L."/>
            <person name="Sangwan P."/>
            <person name="de Vos W.M."/>
            <person name="Janssen P.H."/>
            <person name="Smidt H."/>
        </authorList>
    </citation>
    <scope>NUCLEOTIDE SEQUENCE [LARGE SCALE GENOMIC DNA]</scope>
    <source>
        <strain evidence="1 2">Ellin428</strain>
    </source>
</reference>
<comment type="caution">
    <text evidence="1">The sequence shown here is derived from an EMBL/GenBank/DDBJ whole genome shotgun (WGS) entry which is preliminary data.</text>
</comment>
<evidence type="ECO:0000313" key="1">
    <source>
        <dbReference type="EMBL" id="EDY16644.1"/>
    </source>
</evidence>
<organism evidence="1 2">
    <name type="scientific">Chthoniobacter flavus Ellin428</name>
    <dbReference type="NCBI Taxonomy" id="497964"/>
    <lineage>
        <taxon>Bacteria</taxon>
        <taxon>Pseudomonadati</taxon>
        <taxon>Verrucomicrobiota</taxon>
        <taxon>Spartobacteria</taxon>
        <taxon>Chthoniobacterales</taxon>
        <taxon>Chthoniobacteraceae</taxon>
        <taxon>Chthoniobacter</taxon>
    </lineage>
</organism>
<accession>B4DA17</accession>
<protein>
    <submittedName>
        <fullName evidence="1">Uncharacterized protein</fullName>
    </submittedName>
</protein>